<dbReference type="Gene3D" id="3.40.1710.10">
    <property type="entry name" value="abc type-2 transporter like domain"/>
    <property type="match status" value="1"/>
</dbReference>
<feature type="transmembrane region" description="Helical" evidence="5">
    <location>
        <begin position="297"/>
        <end position="314"/>
    </location>
</feature>
<feature type="transmembrane region" description="Helical" evidence="5">
    <location>
        <begin position="355"/>
        <end position="373"/>
    </location>
</feature>
<evidence type="ECO:0000256" key="4">
    <source>
        <dbReference type="ARBA" id="ARBA00023136"/>
    </source>
</evidence>
<reference evidence="7" key="1">
    <citation type="submission" date="2022-12" db="EMBL/GenBank/DDBJ databases">
        <authorList>
            <person name="Wang J."/>
        </authorList>
    </citation>
    <scope>NUCLEOTIDE SEQUENCE</scope>
    <source>
        <strain evidence="7">HY-45-18</strain>
    </source>
</reference>
<protein>
    <submittedName>
        <fullName evidence="7">ABC transporter permease</fullName>
    </submittedName>
</protein>
<dbReference type="EMBL" id="JAPQER010000001">
    <property type="protein sequence ID" value="MCY6483435.1"/>
    <property type="molecule type" value="Genomic_DNA"/>
</dbReference>
<comment type="caution">
    <text evidence="7">The sequence shown here is derived from an EMBL/GenBank/DDBJ whole genome shotgun (WGS) entry which is preliminary data.</text>
</comment>
<evidence type="ECO:0000256" key="2">
    <source>
        <dbReference type="ARBA" id="ARBA00022692"/>
    </source>
</evidence>
<organism evidence="7 8">
    <name type="scientific">Clostridium aestuarii</name>
    <dbReference type="NCBI Taxonomy" id="338193"/>
    <lineage>
        <taxon>Bacteria</taxon>
        <taxon>Bacillati</taxon>
        <taxon>Bacillota</taxon>
        <taxon>Clostridia</taxon>
        <taxon>Eubacteriales</taxon>
        <taxon>Clostridiaceae</taxon>
        <taxon>Clostridium</taxon>
    </lineage>
</organism>
<keyword evidence="2 5" id="KW-0812">Transmembrane</keyword>
<sequence length="379" mass="42374">MKILYIIFYNLKRNFRDKKTLINMLLLPIVLILILGTALNNEYIPGNISRAQVYYYNEDKGEISKQFEKYITSDKVKDLIELKKVNSKKEGLNSIKTNERRTFVYLDNNFTKNIKKGGKAYISVYNERNTIQTEIVKNILNGFVNGANAVYASYTIGGKGGYVGENNIIIDASIDISGKIPKAIDYYAVTMLVMILMYGAFYGSDAISQIYEEEEGRRVQITPTQKTQILLGYIASSILTVFIEGIILMLIAKYAFKANYGNNIGLIVFIIFTMSILSNFIGMVVIVLGGKADKTSGVINILVIVCTFISGGYVKLINNNGVYNKIIHFVPNTMAHNAMFNSIYGSNMDAVNSNIASMWIGIVLCMIISIAAARRRVLK</sequence>
<gene>
    <name evidence="7" type="ORF">OW763_03565</name>
</gene>
<comment type="subcellular location">
    <subcellularLocation>
        <location evidence="1">Membrane</location>
        <topology evidence="1">Multi-pass membrane protein</topology>
    </subcellularLocation>
</comment>
<evidence type="ECO:0000313" key="7">
    <source>
        <dbReference type="EMBL" id="MCY6483435.1"/>
    </source>
</evidence>
<dbReference type="InterPro" id="IPR052902">
    <property type="entry name" value="ABC-2_transporter"/>
</dbReference>
<dbReference type="Proteomes" id="UP001078443">
    <property type="component" value="Unassembled WGS sequence"/>
</dbReference>
<dbReference type="PANTHER" id="PTHR43027">
    <property type="entry name" value="DOXORUBICIN RESISTANCE ABC TRANSPORTER PERMEASE PROTEIN DRRC-RELATED"/>
    <property type="match status" value="1"/>
</dbReference>
<feature type="transmembrane region" description="Helical" evidence="5">
    <location>
        <begin position="264"/>
        <end position="290"/>
    </location>
</feature>
<dbReference type="InterPro" id="IPR013525">
    <property type="entry name" value="ABC2_TM"/>
</dbReference>
<keyword evidence="8" id="KW-1185">Reference proteome</keyword>
<dbReference type="PANTHER" id="PTHR43027:SF1">
    <property type="entry name" value="DOXORUBICIN RESISTANCE ABC TRANSPORTER PERMEASE PROTEIN DRRC-RELATED"/>
    <property type="match status" value="1"/>
</dbReference>
<proteinExistence type="predicted"/>
<evidence type="ECO:0000259" key="6">
    <source>
        <dbReference type="Pfam" id="PF12698"/>
    </source>
</evidence>
<feature type="transmembrane region" description="Helical" evidence="5">
    <location>
        <begin position="229"/>
        <end position="252"/>
    </location>
</feature>
<dbReference type="Pfam" id="PF12698">
    <property type="entry name" value="ABC2_membrane_3"/>
    <property type="match status" value="1"/>
</dbReference>
<keyword evidence="4 5" id="KW-0472">Membrane</keyword>
<evidence type="ECO:0000256" key="1">
    <source>
        <dbReference type="ARBA" id="ARBA00004141"/>
    </source>
</evidence>
<evidence type="ECO:0000313" key="8">
    <source>
        <dbReference type="Proteomes" id="UP001078443"/>
    </source>
</evidence>
<keyword evidence="3 5" id="KW-1133">Transmembrane helix</keyword>
<evidence type="ECO:0000256" key="3">
    <source>
        <dbReference type="ARBA" id="ARBA00022989"/>
    </source>
</evidence>
<feature type="transmembrane region" description="Helical" evidence="5">
    <location>
        <begin position="21"/>
        <end position="39"/>
    </location>
</feature>
<dbReference type="RefSeq" id="WP_268039683.1">
    <property type="nucleotide sequence ID" value="NZ_JAPQER010000001.1"/>
</dbReference>
<feature type="transmembrane region" description="Helical" evidence="5">
    <location>
        <begin position="186"/>
        <end position="208"/>
    </location>
</feature>
<evidence type="ECO:0000256" key="5">
    <source>
        <dbReference type="SAM" id="Phobius"/>
    </source>
</evidence>
<accession>A0ABT4CWQ9</accession>
<name>A0ABT4CWQ9_9CLOT</name>
<feature type="domain" description="ABC-2 type transporter transmembrane" evidence="6">
    <location>
        <begin position="18"/>
        <end position="370"/>
    </location>
</feature>